<reference evidence="2" key="1">
    <citation type="submission" date="2014-07" db="EMBL/GenBank/DDBJ databases">
        <title>Identification of a novel salt tolerance gene in wild soybean by whole-genome sequencing.</title>
        <authorList>
            <person name="Lam H.-M."/>
            <person name="Qi X."/>
            <person name="Li M.-W."/>
            <person name="Liu X."/>
            <person name="Xie M."/>
            <person name="Ni M."/>
            <person name="Xu X."/>
        </authorList>
    </citation>
    <scope>NUCLEOTIDE SEQUENCE [LARGE SCALE GENOMIC DNA]</scope>
    <source>
        <tissue evidence="2">Root</tissue>
    </source>
</reference>
<proteinExistence type="predicted"/>
<protein>
    <recommendedName>
        <fullName evidence="3">DUF3741 domain-containing protein</fullName>
    </recommendedName>
</protein>
<organism evidence="2">
    <name type="scientific">Glycine soja</name>
    <name type="common">Wild soybean</name>
    <dbReference type="NCBI Taxonomy" id="3848"/>
    <lineage>
        <taxon>Eukaryota</taxon>
        <taxon>Viridiplantae</taxon>
        <taxon>Streptophyta</taxon>
        <taxon>Embryophyta</taxon>
        <taxon>Tracheophyta</taxon>
        <taxon>Spermatophyta</taxon>
        <taxon>Magnoliopsida</taxon>
        <taxon>eudicotyledons</taxon>
        <taxon>Gunneridae</taxon>
        <taxon>Pentapetalae</taxon>
        <taxon>rosids</taxon>
        <taxon>fabids</taxon>
        <taxon>Fabales</taxon>
        <taxon>Fabaceae</taxon>
        <taxon>Papilionoideae</taxon>
        <taxon>50 kb inversion clade</taxon>
        <taxon>NPAAA clade</taxon>
        <taxon>indigoferoid/millettioid clade</taxon>
        <taxon>Phaseoleae</taxon>
        <taxon>Glycine</taxon>
        <taxon>Glycine subgen. Soja</taxon>
    </lineage>
</organism>
<dbReference type="Proteomes" id="UP000053555">
    <property type="component" value="Unassembled WGS sequence"/>
</dbReference>
<feature type="compositionally biased region" description="Basic residues" evidence="1">
    <location>
        <begin position="265"/>
        <end position="274"/>
    </location>
</feature>
<feature type="region of interest" description="Disordered" evidence="1">
    <location>
        <begin position="247"/>
        <end position="274"/>
    </location>
</feature>
<name>A0A0B2NWV2_GLYSO</name>
<accession>A0A0B2NWV2</accession>
<sequence length="274" mass="31306">MNPICAKVQNLQTKTVNKTIKNGAREWDSVMYRSFLRCDDPKGVVECGTIKKYRTRSHKVKDKTRIQKTGENLETSLSLMNKRYKEENKVPKGCDGNLIDPSSYRDIMCDEKSEDIAEAIAPKMERPPSLIFKLMGLEEAPSKSFPAIKQLDMSKVRKNDSIAEKQKALRETLDTTHFKGILKESFVKEPKLHVHHFNDTNSKKFRDLSHIALMKPQCTLYQESVKSTYMSVPPKELPITKLKPKIASSKTIKHRKGSSSTNMGKKWKKVYANG</sequence>
<evidence type="ECO:0008006" key="3">
    <source>
        <dbReference type="Google" id="ProtNLM"/>
    </source>
</evidence>
<dbReference type="EMBL" id="KN670940">
    <property type="protein sequence ID" value="KHN01535.1"/>
    <property type="molecule type" value="Genomic_DNA"/>
</dbReference>
<dbReference type="PANTHER" id="PTHR34282:SF2">
    <property type="entry name" value="DUF3741 DOMAIN-CONTAINING PROTEIN"/>
    <property type="match status" value="1"/>
</dbReference>
<gene>
    <name evidence="2" type="ORF">glysoja_047776</name>
</gene>
<evidence type="ECO:0000256" key="1">
    <source>
        <dbReference type="SAM" id="MobiDB-lite"/>
    </source>
</evidence>
<evidence type="ECO:0000313" key="2">
    <source>
        <dbReference type="EMBL" id="KHN01535.1"/>
    </source>
</evidence>
<dbReference type="AlphaFoldDB" id="A0A0B2NWV2"/>
<dbReference type="PANTHER" id="PTHR34282">
    <property type="entry name" value="OS01G0228800 PROTEIN-RELATED"/>
    <property type="match status" value="1"/>
</dbReference>